<evidence type="ECO:0000313" key="1">
    <source>
        <dbReference type="EMBL" id="OGL55222.1"/>
    </source>
</evidence>
<evidence type="ECO:0000313" key="2">
    <source>
        <dbReference type="Proteomes" id="UP000178082"/>
    </source>
</evidence>
<dbReference type="SUPFAM" id="SSF140376">
    <property type="entry name" value="ChaB-like"/>
    <property type="match status" value="1"/>
</dbReference>
<protein>
    <recommendedName>
        <fullName evidence="3">Cation transport regulator ChaB</fullName>
    </recommendedName>
</protein>
<proteinExistence type="predicted"/>
<comment type="caution">
    <text evidence="1">The sequence shown here is derived from an EMBL/GenBank/DDBJ whole genome shotgun (WGS) entry which is preliminary data.</text>
</comment>
<evidence type="ECO:0008006" key="3">
    <source>
        <dbReference type="Google" id="ProtNLM"/>
    </source>
</evidence>
<dbReference type="Proteomes" id="UP000178082">
    <property type="component" value="Unassembled WGS sequence"/>
</dbReference>
<dbReference type="EMBL" id="MGDI01000003">
    <property type="protein sequence ID" value="OGL55222.1"/>
    <property type="molecule type" value="Genomic_DNA"/>
</dbReference>
<sequence length="65" mass="7767">MSYPGVINIPRRFREILPDVALEVYKKAYKFAWALYKGNKERSIQFAWKAVRSSVNEMIKETKWN</sequence>
<organism evidence="1 2">
    <name type="scientific">Candidatus Schekmanbacteria bacterium RIFCSPLOWO2_12_FULL_38_15</name>
    <dbReference type="NCBI Taxonomy" id="1817883"/>
    <lineage>
        <taxon>Bacteria</taxon>
        <taxon>Candidatus Schekmaniibacteriota</taxon>
    </lineage>
</organism>
<dbReference type="AlphaFoldDB" id="A0A1F7SN65"/>
<dbReference type="Pfam" id="PF06150">
    <property type="entry name" value="ChaB"/>
    <property type="match status" value="1"/>
</dbReference>
<dbReference type="InterPro" id="IPR037205">
    <property type="entry name" value="ChaB_sf"/>
</dbReference>
<accession>A0A1F7SN65</accession>
<gene>
    <name evidence="1" type="ORF">A3G31_09640</name>
</gene>
<dbReference type="Gene3D" id="1.10.1740.70">
    <property type="entry name" value="ChaB"/>
    <property type="match status" value="1"/>
</dbReference>
<dbReference type="InterPro" id="IPR009317">
    <property type="entry name" value="ChaB"/>
</dbReference>
<name>A0A1F7SN65_9BACT</name>
<reference evidence="1 2" key="1">
    <citation type="journal article" date="2016" name="Nat. Commun.">
        <title>Thousands of microbial genomes shed light on interconnected biogeochemical processes in an aquifer system.</title>
        <authorList>
            <person name="Anantharaman K."/>
            <person name="Brown C.T."/>
            <person name="Hug L.A."/>
            <person name="Sharon I."/>
            <person name="Castelle C.J."/>
            <person name="Probst A.J."/>
            <person name="Thomas B.C."/>
            <person name="Singh A."/>
            <person name="Wilkins M.J."/>
            <person name="Karaoz U."/>
            <person name="Brodie E.L."/>
            <person name="Williams K.H."/>
            <person name="Hubbard S.S."/>
            <person name="Banfield J.F."/>
        </authorList>
    </citation>
    <scope>NUCLEOTIDE SEQUENCE [LARGE SCALE GENOMIC DNA]</scope>
</reference>